<comment type="caution">
    <text evidence="1">The sequence shown here is derived from an EMBL/GenBank/DDBJ whole genome shotgun (WGS) entry which is preliminary data.</text>
</comment>
<protein>
    <submittedName>
        <fullName evidence="1">Uncharacterized protein</fullName>
    </submittedName>
</protein>
<dbReference type="OrthoDB" id="798721at2"/>
<sequence>MSTTELKEEIQKAVEQLPESAPENLLQEVLGYIQNVNTKIAERAQRAEYVKEIIAEDEEVFRKLAQ</sequence>
<organism evidence="1 2">
    <name type="scientific">Mucilaginibacter pedocola</name>
    <dbReference type="NCBI Taxonomy" id="1792845"/>
    <lineage>
        <taxon>Bacteria</taxon>
        <taxon>Pseudomonadati</taxon>
        <taxon>Bacteroidota</taxon>
        <taxon>Sphingobacteriia</taxon>
        <taxon>Sphingobacteriales</taxon>
        <taxon>Sphingobacteriaceae</taxon>
        <taxon>Mucilaginibacter</taxon>
    </lineage>
</organism>
<dbReference type="RefSeq" id="WP_078351318.1">
    <property type="nucleotide sequence ID" value="NZ_MBTF01000038.1"/>
</dbReference>
<dbReference type="STRING" id="1792845.BC343_18165"/>
<evidence type="ECO:0000313" key="2">
    <source>
        <dbReference type="Proteomes" id="UP000189739"/>
    </source>
</evidence>
<dbReference type="AlphaFoldDB" id="A0A1S9P7H6"/>
<reference evidence="1 2" key="1">
    <citation type="submission" date="2016-07" db="EMBL/GenBank/DDBJ databases">
        <title>Genomic analysis of zinc-resistant bacterium Mucilaginibacter pedocola TBZ30.</title>
        <authorList>
            <person name="Huang J."/>
            <person name="Tang J."/>
        </authorList>
    </citation>
    <scope>NUCLEOTIDE SEQUENCE [LARGE SCALE GENOMIC DNA]</scope>
    <source>
        <strain evidence="1 2">TBZ30</strain>
    </source>
</reference>
<proteinExistence type="predicted"/>
<name>A0A1S9P7H6_9SPHI</name>
<dbReference type="Proteomes" id="UP000189739">
    <property type="component" value="Unassembled WGS sequence"/>
</dbReference>
<dbReference type="EMBL" id="MBTF01000038">
    <property type="protein sequence ID" value="OOQ56901.1"/>
    <property type="molecule type" value="Genomic_DNA"/>
</dbReference>
<evidence type="ECO:0000313" key="1">
    <source>
        <dbReference type="EMBL" id="OOQ56901.1"/>
    </source>
</evidence>
<keyword evidence="2" id="KW-1185">Reference proteome</keyword>
<gene>
    <name evidence="1" type="ORF">BC343_18165</name>
</gene>
<accession>A0A1S9P7H6</accession>